<dbReference type="GO" id="GO:0006355">
    <property type="term" value="P:regulation of DNA-templated transcription"/>
    <property type="evidence" value="ECO:0007669"/>
    <property type="project" value="InterPro"/>
</dbReference>
<dbReference type="Proteomes" id="UP000575898">
    <property type="component" value="Unassembled WGS sequence"/>
</dbReference>
<dbReference type="EMBL" id="JACHHY010000007">
    <property type="protein sequence ID" value="MBB5018229.1"/>
    <property type="molecule type" value="Genomic_DNA"/>
</dbReference>
<dbReference type="GO" id="GO:0003677">
    <property type="term" value="F:DNA binding"/>
    <property type="evidence" value="ECO:0007669"/>
    <property type="project" value="UniProtKB-KW"/>
</dbReference>
<protein>
    <submittedName>
        <fullName evidence="5">DNA-binding NarL/FixJ family response regulator</fullName>
    </submittedName>
</protein>
<dbReference type="Pfam" id="PF00196">
    <property type="entry name" value="GerE"/>
    <property type="match status" value="1"/>
</dbReference>
<dbReference type="SMART" id="SM00421">
    <property type="entry name" value="HTH_LUXR"/>
    <property type="match status" value="1"/>
</dbReference>
<evidence type="ECO:0000256" key="2">
    <source>
        <dbReference type="ARBA" id="ARBA00023125"/>
    </source>
</evidence>
<keyword evidence="3" id="KW-0804">Transcription</keyword>
<evidence type="ECO:0000313" key="5">
    <source>
        <dbReference type="EMBL" id="MBB5018229.1"/>
    </source>
</evidence>
<proteinExistence type="predicted"/>
<dbReference type="PROSITE" id="PS00622">
    <property type="entry name" value="HTH_LUXR_1"/>
    <property type="match status" value="1"/>
</dbReference>
<dbReference type="InterPro" id="IPR016032">
    <property type="entry name" value="Sig_transdc_resp-reg_C-effctor"/>
</dbReference>
<dbReference type="SUPFAM" id="SSF46894">
    <property type="entry name" value="C-terminal effector domain of the bipartite response regulators"/>
    <property type="match status" value="1"/>
</dbReference>
<dbReference type="PRINTS" id="PR00038">
    <property type="entry name" value="HTHLUXR"/>
</dbReference>
<dbReference type="PANTHER" id="PTHR44688:SF16">
    <property type="entry name" value="DNA-BINDING TRANSCRIPTIONAL ACTIVATOR DEVR_DOSR"/>
    <property type="match status" value="1"/>
</dbReference>
<reference evidence="5 6" key="1">
    <citation type="submission" date="2020-08" db="EMBL/GenBank/DDBJ databases">
        <title>Genomic Encyclopedia of Type Strains, Phase IV (KMG-IV): sequencing the most valuable type-strain genomes for metagenomic binning, comparative biology and taxonomic classification.</title>
        <authorList>
            <person name="Goeker M."/>
        </authorList>
    </citation>
    <scope>NUCLEOTIDE SEQUENCE [LARGE SCALE GENOMIC DNA]</scope>
    <source>
        <strain evidence="5 6">DSM 27165</strain>
    </source>
</reference>
<sequence length="205" mass="21878">MPATLIIMSADPGLLQHWGALASRHPVTILNQWLPLPPPSIDVMVIIDTLLPGLPPCTDNHIAELTARYKTILVSSTPSDAEGVSWLSNGAAGYCHAFAAHGTLQQVLDVVGGGGLWVGRSLLATLLRSMQTLPAATTATVAPLTTLTEREQEVARLAAKGQSNKEIARQLDITERTVKAHLTSVFQKLGVSDRLQLTLLINGIQ</sequence>
<organism evidence="5 6">
    <name type="scientific">Chitinivorax tropicus</name>
    <dbReference type="NCBI Taxonomy" id="714531"/>
    <lineage>
        <taxon>Bacteria</taxon>
        <taxon>Pseudomonadati</taxon>
        <taxon>Pseudomonadota</taxon>
        <taxon>Betaproteobacteria</taxon>
        <taxon>Chitinivorax</taxon>
    </lineage>
</organism>
<dbReference type="PROSITE" id="PS50043">
    <property type="entry name" value="HTH_LUXR_2"/>
    <property type="match status" value="1"/>
</dbReference>
<dbReference type="InterPro" id="IPR000792">
    <property type="entry name" value="Tscrpt_reg_LuxR_C"/>
</dbReference>
<dbReference type="AlphaFoldDB" id="A0A840MM74"/>
<dbReference type="Gene3D" id="3.40.50.2300">
    <property type="match status" value="1"/>
</dbReference>
<keyword evidence="1" id="KW-0805">Transcription regulation</keyword>
<keyword evidence="6" id="KW-1185">Reference proteome</keyword>
<evidence type="ECO:0000256" key="1">
    <source>
        <dbReference type="ARBA" id="ARBA00023015"/>
    </source>
</evidence>
<dbReference type="PANTHER" id="PTHR44688">
    <property type="entry name" value="DNA-BINDING TRANSCRIPTIONAL ACTIVATOR DEVR_DOSR"/>
    <property type="match status" value="1"/>
</dbReference>
<keyword evidence="2 5" id="KW-0238">DNA-binding</keyword>
<gene>
    <name evidence="5" type="ORF">HNQ59_001514</name>
</gene>
<comment type="caution">
    <text evidence="5">The sequence shown here is derived from an EMBL/GenBank/DDBJ whole genome shotgun (WGS) entry which is preliminary data.</text>
</comment>
<dbReference type="RefSeq" id="WP_184037154.1">
    <property type="nucleotide sequence ID" value="NZ_JACHHY010000007.1"/>
</dbReference>
<evidence type="ECO:0000256" key="3">
    <source>
        <dbReference type="ARBA" id="ARBA00023163"/>
    </source>
</evidence>
<dbReference type="CDD" id="cd06170">
    <property type="entry name" value="LuxR_C_like"/>
    <property type="match status" value="1"/>
</dbReference>
<name>A0A840MM74_9PROT</name>
<evidence type="ECO:0000259" key="4">
    <source>
        <dbReference type="PROSITE" id="PS50043"/>
    </source>
</evidence>
<accession>A0A840MM74</accession>
<feature type="domain" description="HTH luxR-type" evidence="4">
    <location>
        <begin position="140"/>
        <end position="205"/>
    </location>
</feature>
<evidence type="ECO:0000313" key="6">
    <source>
        <dbReference type="Proteomes" id="UP000575898"/>
    </source>
</evidence>